<dbReference type="InterPro" id="IPR035906">
    <property type="entry name" value="MetI-like_sf"/>
</dbReference>
<organism evidence="10 11">
    <name type="scientific">Spongiactinospora rosea</name>
    <dbReference type="NCBI Taxonomy" id="2248750"/>
    <lineage>
        <taxon>Bacteria</taxon>
        <taxon>Bacillati</taxon>
        <taxon>Actinomycetota</taxon>
        <taxon>Actinomycetes</taxon>
        <taxon>Streptosporangiales</taxon>
        <taxon>Streptosporangiaceae</taxon>
        <taxon>Spongiactinospora</taxon>
    </lineage>
</organism>
<evidence type="ECO:0000256" key="3">
    <source>
        <dbReference type="ARBA" id="ARBA00022475"/>
    </source>
</evidence>
<dbReference type="CDD" id="cd06261">
    <property type="entry name" value="TM_PBP2"/>
    <property type="match status" value="1"/>
</dbReference>
<dbReference type="RefSeq" id="WP_113985046.1">
    <property type="nucleotide sequence ID" value="NZ_QMEY01000022.1"/>
</dbReference>
<keyword evidence="3" id="KW-1003">Cell membrane</keyword>
<dbReference type="InterPro" id="IPR050366">
    <property type="entry name" value="BP-dependent_transpt_permease"/>
</dbReference>
<accession>A0A366LQA0</accession>
<dbReference type="GO" id="GO:0055085">
    <property type="term" value="P:transmembrane transport"/>
    <property type="evidence" value="ECO:0007669"/>
    <property type="project" value="InterPro"/>
</dbReference>
<dbReference type="EMBL" id="QMEY01000022">
    <property type="protein sequence ID" value="RBQ15504.1"/>
    <property type="molecule type" value="Genomic_DNA"/>
</dbReference>
<protein>
    <submittedName>
        <fullName evidence="10">ABC transporter permease</fullName>
    </submittedName>
</protein>
<evidence type="ECO:0000256" key="5">
    <source>
        <dbReference type="ARBA" id="ARBA00022989"/>
    </source>
</evidence>
<dbReference type="InterPro" id="IPR025966">
    <property type="entry name" value="OppC_N"/>
</dbReference>
<keyword evidence="11" id="KW-1185">Reference proteome</keyword>
<keyword evidence="2 7" id="KW-0813">Transport</keyword>
<feature type="transmembrane region" description="Helical" evidence="7">
    <location>
        <begin position="304"/>
        <end position="325"/>
    </location>
</feature>
<proteinExistence type="inferred from homology"/>
<feature type="transmembrane region" description="Helical" evidence="7">
    <location>
        <begin position="197"/>
        <end position="215"/>
    </location>
</feature>
<dbReference type="SUPFAM" id="SSF161098">
    <property type="entry name" value="MetI-like"/>
    <property type="match status" value="1"/>
</dbReference>
<dbReference type="OrthoDB" id="6637947at2"/>
<evidence type="ECO:0000256" key="2">
    <source>
        <dbReference type="ARBA" id="ARBA00022448"/>
    </source>
</evidence>
<evidence type="ECO:0000313" key="10">
    <source>
        <dbReference type="EMBL" id="RBQ15504.1"/>
    </source>
</evidence>
<keyword evidence="5 7" id="KW-1133">Transmembrane helix</keyword>
<dbReference type="AlphaFoldDB" id="A0A366LQA0"/>
<keyword evidence="6 7" id="KW-0472">Membrane</keyword>
<dbReference type="PANTHER" id="PTHR43386:SF6">
    <property type="entry name" value="ABC TRANSPORTER PERMEASE PROTEIN"/>
    <property type="match status" value="1"/>
</dbReference>
<comment type="subcellular location">
    <subcellularLocation>
        <location evidence="1 7">Cell membrane</location>
        <topology evidence="1 7">Multi-pass membrane protein</topology>
    </subcellularLocation>
</comment>
<dbReference type="PROSITE" id="PS50928">
    <property type="entry name" value="ABC_TM1"/>
    <property type="match status" value="1"/>
</dbReference>
<comment type="similarity">
    <text evidence="7">Belongs to the binding-protein-dependent transport system permease family.</text>
</comment>
<dbReference type="Proteomes" id="UP000253303">
    <property type="component" value="Unassembled WGS sequence"/>
</dbReference>
<dbReference type="PANTHER" id="PTHR43386">
    <property type="entry name" value="OLIGOPEPTIDE TRANSPORT SYSTEM PERMEASE PROTEIN APPC"/>
    <property type="match status" value="1"/>
</dbReference>
<reference evidence="10 11" key="1">
    <citation type="submission" date="2018-06" db="EMBL/GenBank/DDBJ databases">
        <title>Sphaerisporangium craniellae sp. nov., isolated from a marine sponge in the South China Sea.</title>
        <authorList>
            <person name="Li L."/>
        </authorList>
    </citation>
    <scope>NUCLEOTIDE SEQUENCE [LARGE SCALE GENOMIC DNA]</scope>
    <source>
        <strain evidence="10 11">LHW63015</strain>
    </source>
</reference>
<keyword evidence="4 7" id="KW-0812">Transmembrane</keyword>
<feature type="region of interest" description="Disordered" evidence="8">
    <location>
        <begin position="1"/>
        <end position="51"/>
    </location>
</feature>
<feature type="transmembrane region" description="Helical" evidence="7">
    <location>
        <begin position="171"/>
        <end position="191"/>
    </location>
</feature>
<feature type="domain" description="ABC transmembrane type-1" evidence="9">
    <location>
        <begin position="132"/>
        <end position="322"/>
    </location>
</feature>
<dbReference type="Pfam" id="PF00528">
    <property type="entry name" value="BPD_transp_1"/>
    <property type="match status" value="1"/>
</dbReference>
<evidence type="ECO:0000256" key="4">
    <source>
        <dbReference type="ARBA" id="ARBA00022692"/>
    </source>
</evidence>
<evidence type="ECO:0000256" key="7">
    <source>
        <dbReference type="RuleBase" id="RU363032"/>
    </source>
</evidence>
<evidence type="ECO:0000256" key="6">
    <source>
        <dbReference type="ARBA" id="ARBA00023136"/>
    </source>
</evidence>
<evidence type="ECO:0000259" key="9">
    <source>
        <dbReference type="PROSITE" id="PS50928"/>
    </source>
</evidence>
<evidence type="ECO:0000313" key="11">
    <source>
        <dbReference type="Proteomes" id="UP000253303"/>
    </source>
</evidence>
<dbReference type="Pfam" id="PF12911">
    <property type="entry name" value="OppC_N"/>
    <property type="match status" value="1"/>
</dbReference>
<dbReference type="Gene3D" id="1.10.3720.10">
    <property type="entry name" value="MetI-like"/>
    <property type="match status" value="1"/>
</dbReference>
<feature type="transmembrane region" description="Helical" evidence="7">
    <location>
        <begin position="134"/>
        <end position="159"/>
    </location>
</feature>
<comment type="caution">
    <text evidence="10">The sequence shown here is derived from an EMBL/GenBank/DDBJ whole genome shotgun (WGS) entry which is preliminary data.</text>
</comment>
<evidence type="ECO:0000256" key="1">
    <source>
        <dbReference type="ARBA" id="ARBA00004651"/>
    </source>
</evidence>
<feature type="transmembrane region" description="Helical" evidence="7">
    <location>
        <begin position="250"/>
        <end position="275"/>
    </location>
</feature>
<feature type="transmembrane region" description="Helical" evidence="7">
    <location>
        <begin position="68"/>
        <end position="89"/>
    </location>
</feature>
<evidence type="ECO:0000256" key="8">
    <source>
        <dbReference type="SAM" id="MobiDB-lite"/>
    </source>
</evidence>
<dbReference type="GO" id="GO:0005886">
    <property type="term" value="C:plasma membrane"/>
    <property type="evidence" value="ECO:0007669"/>
    <property type="project" value="UniProtKB-SubCell"/>
</dbReference>
<dbReference type="InterPro" id="IPR000515">
    <property type="entry name" value="MetI-like"/>
</dbReference>
<gene>
    <name evidence="10" type="ORF">DP939_34560</name>
</gene>
<name>A0A366LQA0_9ACTN</name>
<sequence length="334" mass="35961">MSDIRPAGPMDPETQQREALDQVAPATAPDTAQPGVPPSAQPKTKQKKEGKPASLWTDAWYDLRRRPLFIGSAIMIFILVVMAIFPQLFTSVNPYDAVTCQLMDARTPPSAGHLFGQDNQGCDVFAKTIYGARVSILVGVTTMIVTAVFGGLLGLIAGFRSGATDVILSRTTEIFFAIPVILGALLILVVFGKGNVWTVMLALSVLAWPMTFRIMRAAVITAKNQDYVVAARALGAGAGRIMFRHILPNALAPVIVIAMINLGGFIAAEAALSYLGVGIQSPEISWGLMIADARDRFLEAWHPLIFPSIFLSITVLAFIMLGDAVRDALDPKLR</sequence>